<dbReference type="InterPro" id="IPR023213">
    <property type="entry name" value="CAT-like_dom_sf"/>
</dbReference>
<dbReference type="PANTHER" id="PTHR31642">
    <property type="entry name" value="TRICHOTHECENE 3-O-ACETYLTRANSFERASE"/>
    <property type="match status" value="1"/>
</dbReference>
<dbReference type="Gene3D" id="3.30.559.10">
    <property type="entry name" value="Chloramphenicol acetyltransferase-like domain"/>
    <property type="match status" value="2"/>
</dbReference>
<accession>A0A4D6KR93</accession>
<dbReference type="Pfam" id="PF02458">
    <property type="entry name" value="Transferase"/>
    <property type="match status" value="1"/>
</dbReference>
<dbReference type="EMBL" id="CP039345">
    <property type="protein sequence ID" value="QCD77649.1"/>
    <property type="molecule type" value="Genomic_DNA"/>
</dbReference>
<proteinExistence type="inferred from homology"/>
<evidence type="ECO:0000313" key="2">
    <source>
        <dbReference type="EMBL" id="QCD77649.1"/>
    </source>
</evidence>
<gene>
    <name evidence="2" type="ORF">DEO72_LG1g1275</name>
</gene>
<evidence type="ECO:0000313" key="3">
    <source>
        <dbReference type="Proteomes" id="UP000501690"/>
    </source>
</evidence>
<keyword evidence="3" id="KW-1185">Reference proteome</keyword>
<dbReference type="OrthoDB" id="671439at2759"/>
<dbReference type="AlphaFoldDB" id="A0A4D6KR93"/>
<dbReference type="InterPro" id="IPR050317">
    <property type="entry name" value="Plant_Fungal_Acyltransferase"/>
</dbReference>
<dbReference type="Proteomes" id="UP000501690">
    <property type="component" value="Linkage Group LG1"/>
</dbReference>
<comment type="similarity">
    <text evidence="1">Belongs to the plant acyltransferase family.</text>
</comment>
<dbReference type="PANTHER" id="PTHR31642:SF316">
    <property type="entry name" value="PROTEIN ECERIFERUM 26-LIKE"/>
    <property type="match status" value="1"/>
</dbReference>
<keyword evidence="2" id="KW-0808">Transferase</keyword>
<sequence length="429" mass="47476">MSKMRVTLNSKLTVVSSRPVCSGKVHALSALDRGMGCHTLHVIFYYKNEDNWFKSFDLDPLRESLSEVLTQYPVLTGRLDRGESGEWEVKCNDAGVRTIKATVDSTLHEWLKSASDSEEKLLVTWDDMPEDPSTWSPFRIQINSFQEGGVAIGVSCSHMMADLTFIASFVKSWTEFHRHFPITHPPLIAPLSTGRHASSSSTKTSSATATATNFATATFKFSGSTMKQCLSKVHDWCPNATPFDFLAALFWTRVARVRPPKTQDQTHSLCICSDFRSLLKPPLPIGYLGNALKFSTLSQKVKDVELGGVVSAVHKHLEELSEEASNEGKRVYGSELTCVCMEHLMVEEDQESLLYGAVFGNNEKPVHVSCRVGNVESEGLIMVMPCSEGGLSRSVTVMLAEEEVAELNKDEAIMELEPVMVLAGCEMEH</sequence>
<dbReference type="SUPFAM" id="SSF52777">
    <property type="entry name" value="CoA-dependent acyltransferases"/>
    <property type="match status" value="1"/>
</dbReference>
<dbReference type="Gramene" id="Vigun06g111900.1.v1.2">
    <property type="protein sequence ID" value="Vigun06g111900.1.v1.2"/>
    <property type="gene ID" value="Vigun06g111900.v1.2"/>
</dbReference>
<reference evidence="2 3" key="1">
    <citation type="submission" date="2019-04" db="EMBL/GenBank/DDBJ databases">
        <title>An improved genome assembly and genetic linkage map for asparagus bean, Vigna unguiculata ssp. sesquipedialis.</title>
        <authorList>
            <person name="Xia Q."/>
            <person name="Zhang R."/>
            <person name="Dong Y."/>
        </authorList>
    </citation>
    <scope>NUCLEOTIDE SEQUENCE [LARGE SCALE GENOMIC DNA]</scope>
    <source>
        <tissue evidence="2">Leaf</tissue>
    </source>
</reference>
<organism evidence="2 3">
    <name type="scientific">Vigna unguiculata</name>
    <name type="common">Cowpea</name>
    <dbReference type="NCBI Taxonomy" id="3917"/>
    <lineage>
        <taxon>Eukaryota</taxon>
        <taxon>Viridiplantae</taxon>
        <taxon>Streptophyta</taxon>
        <taxon>Embryophyta</taxon>
        <taxon>Tracheophyta</taxon>
        <taxon>Spermatophyta</taxon>
        <taxon>Magnoliopsida</taxon>
        <taxon>eudicotyledons</taxon>
        <taxon>Gunneridae</taxon>
        <taxon>Pentapetalae</taxon>
        <taxon>rosids</taxon>
        <taxon>fabids</taxon>
        <taxon>Fabales</taxon>
        <taxon>Fabaceae</taxon>
        <taxon>Papilionoideae</taxon>
        <taxon>50 kb inversion clade</taxon>
        <taxon>NPAAA clade</taxon>
        <taxon>indigoferoid/millettioid clade</taxon>
        <taxon>Phaseoleae</taxon>
        <taxon>Vigna</taxon>
    </lineage>
</organism>
<evidence type="ECO:0000256" key="1">
    <source>
        <dbReference type="ARBA" id="ARBA00009861"/>
    </source>
</evidence>
<name>A0A4D6KR93_VIGUN</name>
<protein>
    <submittedName>
        <fullName evidence="2">Shikimate O-hydroxycinnamoyltransferase</fullName>
    </submittedName>
</protein>
<dbReference type="GO" id="GO:0016747">
    <property type="term" value="F:acyltransferase activity, transferring groups other than amino-acyl groups"/>
    <property type="evidence" value="ECO:0007669"/>
    <property type="project" value="TreeGrafter"/>
</dbReference>